<reference evidence="1" key="2">
    <citation type="submission" date="2025-08" db="UniProtKB">
        <authorList>
            <consortium name="Ensembl"/>
        </authorList>
    </citation>
    <scope>IDENTIFICATION</scope>
</reference>
<organism evidence="1 2">
    <name type="scientific">Melopsittacus undulatus</name>
    <name type="common">Budgerigar</name>
    <name type="synonym">Psittacus undulatus</name>
    <dbReference type="NCBI Taxonomy" id="13146"/>
    <lineage>
        <taxon>Eukaryota</taxon>
        <taxon>Metazoa</taxon>
        <taxon>Chordata</taxon>
        <taxon>Craniata</taxon>
        <taxon>Vertebrata</taxon>
        <taxon>Euteleostomi</taxon>
        <taxon>Archelosauria</taxon>
        <taxon>Archosauria</taxon>
        <taxon>Dinosauria</taxon>
        <taxon>Saurischia</taxon>
        <taxon>Theropoda</taxon>
        <taxon>Coelurosauria</taxon>
        <taxon>Aves</taxon>
        <taxon>Neognathae</taxon>
        <taxon>Neoaves</taxon>
        <taxon>Telluraves</taxon>
        <taxon>Australaves</taxon>
        <taxon>Psittaciformes</taxon>
        <taxon>Psittaculidae</taxon>
        <taxon>Melopsittacus</taxon>
    </lineage>
</organism>
<dbReference type="Ensembl" id="ENSMUNT00000029852.1">
    <property type="protein sequence ID" value="ENSMUNP00000025965.1"/>
    <property type="gene ID" value="ENSMUNG00000017397.1"/>
</dbReference>
<dbReference type="PANTHER" id="PTHR28617:SF1">
    <property type="entry name" value="CILIA- AND FLAGELLA-ASSOCIATED PROTEIN 77"/>
    <property type="match status" value="1"/>
</dbReference>
<reference evidence="1" key="1">
    <citation type="submission" date="2020-03" db="EMBL/GenBank/DDBJ databases">
        <title>Melopsittacus undulatus (budgerigar) genome, bMelUnd1, maternal haplotype with Z.</title>
        <authorList>
            <person name="Gedman G."/>
            <person name="Mountcastle J."/>
            <person name="Haase B."/>
            <person name="Formenti G."/>
            <person name="Wright T."/>
            <person name="Apodaca J."/>
            <person name="Pelan S."/>
            <person name="Chow W."/>
            <person name="Rhie A."/>
            <person name="Howe K."/>
            <person name="Fedrigo O."/>
            <person name="Jarvis E.D."/>
        </authorList>
    </citation>
    <scope>NUCLEOTIDE SEQUENCE [LARGE SCALE GENOMIC DNA]</scope>
</reference>
<evidence type="ECO:0000313" key="1">
    <source>
        <dbReference type="Ensembl" id="ENSMUNP00000025965.1"/>
    </source>
</evidence>
<sequence>TEETFPAGPDKVTDQRPPTPPTTGAAPRRPLTLAEVEPGSENERLGVARDSMLCNPRILKVRHTVPPHRPRSLSRYHLHLSGAPEDGEGSRSRGQPLAPQMPRDYIAMNRGALKAGYTTAREYNLYYKAKDIRCKDDEHSRFMKCPPQLPGLEPFKNMFNANPST</sequence>
<reference evidence="1" key="3">
    <citation type="submission" date="2025-09" db="UniProtKB">
        <authorList>
            <consortium name="Ensembl"/>
        </authorList>
    </citation>
    <scope>IDENTIFICATION</scope>
</reference>
<evidence type="ECO:0000313" key="2">
    <source>
        <dbReference type="Proteomes" id="UP000694405"/>
    </source>
</evidence>
<dbReference type="PANTHER" id="PTHR28617">
    <property type="entry name" value="CILIA- AND FLAGELLA-ASSOCIATED PROTEIN 77"/>
    <property type="match status" value="1"/>
</dbReference>
<dbReference type="Pfam" id="PF14825">
    <property type="entry name" value="CFAP77"/>
    <property type="match status" value="1"/>
</dbReference>
<dbReference type="InterPro" id="IPR029147">
    <property type="entry name" value="CFAP77"/>
</dbReference>
<dbReference type="AlphaFoldDB" id="A0A8V5GP27"/>
<dbReference type="Proteomes" id="UP000694405">
    <property type="component" value="Chromosome 11"/>
</dbReference>
<accession>A0A8V5GP27</accession>
<proteinExistence type="predicted"/>
<keyword evidence="2" id="KW-1185">Reference proteome</keyword>
<protein>
    <submittedName>
        <fullName evidence="1">Uncharacterized protein</fullName>
    </submittedName>
</protein>
<name>A0A8V5GP27_MELUD</name>